<feature type="compositionally biased region" description="Polar residues" evidence="1">
    <location>
        <begin position="131"/>
        <end position="147"/>
    </location>
</feature>
<dbReference type="EMBL" id="JAAAID010001031">
    <property type="protein sequence ID" value="KAG0012135.1"/>
    <property type="molecule type" value="Genomic_DNA"/>
</dbReference>
<evidence type="ECO:0000256" key="1">
    <source>
        <dbReference type="SAM" id="MobiDB-lite"/>
    </source>
</evidence>
<feature type="region of interest" description="Disordered" evidence="1">
    <location>
        <begin position="169"/>
        <end position="242"/>
    </location>
</feature>
<evidence type="ECO:0000313" key="2">
    <source>
        <dbReference type="EMBL" id="KAG0012135.1"/>
    </source>
</evidence>
<evidence type="ECO:0000313" key="3">
    <source>
        <dbReference type="Proteomes" id="UP000703661"/>
    </source>
</evidence>
<keyword evidence="3" id="KW-1185">Reference proteome</keyword>
<organism evidence="2 3">
    <name type="scientific">Entomortierella chlamydospora</name>
    <dbReference type="NCBI Taxonomy" id="101097"/>
    <lineage>
        <taxon>Eukaryota</taxon>
        <taxon>Fungi</taxon>
        <taxon>Fungi incertae sedis</taxon>
        <taxon>Mucoromycota</taxon>
        <taxon>Mortierellomycotina</taxon>
        <taxon>Mortierellomycetes</taxon>
        <taxon>Mortierellales</taxon>
        <taxon>Mortierellaceae</taxon>
        <taxon>Entomortierella</taxon>
    </lineage>
</organism>
<comment type="caution">
    <text evidence="2">The sequence shown here is derived from an EMBL/GenBank/DDBJ whole genome shotgun (WGS) entry which is preliminary data.</text>
</comment>
<protein>
    <submittedName>
        <fullName evidence="2">Uncharacterized protein</fullName>
    </submittedName>
</protein>
<feature type="region of interest" description="Disordered" evidence="1">
    <location>
        <begin position="127"/>
        <end position="156"/>
    </location>
</feature>
<feature type="compositionally biased region" description="Polar residues" evidence="1">
    <location>
        <begin position="169"/>
        <end position="191"/>
    </location>
</feature>
<proteinExistence type="predicted"/>
<accession>A0A9P6MT19</accession>
<dbReference type="Proteomes" id="UP000703661">
    <property type="component" value="Unassembled WGS sequence"/>
</dbReference>
<sequence>MPFCLPETACTPEGYRPRFDIGSANPLNREKSLDLDIFFVETHPSQWLPEVYAEHYGGSTEGFVKSLRIMGSWRHFPHGTFVRNLLQYCESERGKNQLALLSTLSAFQVKSDDLAANAGSRSADGLKEILNRSTSTTDVNRNSSLSRTDGDKARLNSKAEKDHFYISSTGTHLSSSWTPPYQYGSKSVSPTLSPPEHPQFQETTSEGEDEGEDGDEDEHNQNGVPMSHTSNIFQDDTPTGTSLSTTWIQERPVFTFKLQLQNDWGPKVTKLYNAAKTKTSFTHKDLDEISLLTGVLHINKTHIGLQEDDIVAIRKDVLARFYTPQMQARDIQRAEHATTFWNSITQKWRSLKFQHDLAKASGAPNPNALSTEPVLDMIMEAYMACKGQEILPIHSISQYVYRHLDDWGTLESELDAMSSVIAPILQEILRIPGQIKFKCLNTACSVGRTRKAALEQDGQARKPDVVGRTKDRREVYFGELKGPHPRTLSKDADLLRLAVFTKDALDPLSNELEQDPPILSFQSVGRTVTFYLGAKIDNTVFHIRLSEVNLPSLLTELDLDQGDFYHLFQAETLVRITSDRLQRKRDKPLTDIPFPTLATPQRDVALGIKHKV</sequence>
<dbReference type="AlphaFoldDB" id="A0A9P6MT19"/>
<reference evidence="2" key="1">
    <citation type="journal article" date="2020" name="Fungal Divers.">
        <title>Resolving the Mortierellaceae phylogeny through synthesis of multi-gene phylogenetics and phylogenomics.</title>
        <authorList>
            <person name="Vandepol N."/>
            <person name="Liber J."/>
            <person name="Desiro A."/>
            <person name="Na H."/>
            <person name="Kennedy M."/>
            <person name="Barry K."/>
            <person name="Grigoriev I.V."/>
            <person name="Miller A.N."/>
            <person name="O'Donnell K."/>
            <person name="Stajich J.E."/>
            <person name="Bonito G."/>
        </authorList>
    </citation>
    <scope>NUCLEOTIDE SEQUENCE</scope>
    <source>
        <strain evidence="2">NRRL 2769</strain>
    </source>
</reference>
<gene>
    <name evidence="2" type="ORF">BGZ80_000184</name>
</gene>
<feature type="compositionally biased region" description="Polar residues" evidence="1">
    <location>
        <begin position="221"/>
        <end position="242"/>
    </location>
</feature>
<feature type="compositionally biased region" description="Acidic residues" evidence="1">
    <location>
        <begin position="205"/>
        <end position="218"/>
    </location>
</feature>
<name>A0A9P6MT19_9FUNG</name>